<dbReference type="EMBL" id="BMKP01000002">
    <property type="protein sequence ID" value="GGF05903.1"/>
    <property type="molecule type" value="Genomic_DNA"/>
</dbReference>
<keyword evidence="1" id="KW-0472">Membrane</keyword>
<proteinExistence type="predicted"/>
<protein>
    <submittedName>
        <fullName evidence="2">Uncharacterized protein</fullName>
    </submittedName>
</protein>
<dbReference type="Proteomes" id="UP000655016">
    <property type="component" value="Unassembled WGS sequence"/>
</dbReference>
<feature type="transmembrane region" description="Helical" evidence="1">
    <location>
        <begin position="100"/>
        <end position="118"/>
    </location>
</feature>
<sequence length="212" mass="24355">MKFEDFDFNGSYVIFKINYTISIYSKKNYYNKCHGYIIILLHNIETFYCCFFILFGLSYFFHLIRTAMKIPKEILNGIYIFLGIALFFLLLEVLNLAHLFYLRLLNVLFIFYGVNRTLKQNLAEGQRSFLPNAISAMVTSFTGVVLSVAALLIYSYARGGDAYVKSLSEAFMFGGDPSVPVYTLCLLFEGSASCIIVTLLLMLYWNNKYKAD</sequence>
<evidence type="ECO:0000313" key="3">
    <source>
        <dbReference type="Proteomes" id="UP000655016"/>
    </source>
</evidence>
<accession>A0ABQ1TX97</accession>
<keyword evidence="1" id="KW-0812">Transmembrane</keyword>
<comment type="caution">
    <text evidence="2">The sequence shown here is derived from an EMBL/GenBank/DDBJ whole genome shotgun (WGS) entry which is preliminary data.</text>
</comment>
<reference evidence="3" key="1">
    <citation type="journal article" date="2019" name="Int. J. Syst. Evol. Microbiol.">
        <title>The Global Catalogue of Microorganisms (GCM) 10K type strain sequencing project: providing services to taxonomists for standard genome sequencing and annotation.</title>
        <authorList>
            <consortium name="The Broad Institute Genomics Platform"/>
            <consortium name="The Broad Institute Genome Sequencing Center for Infectious Disease"/>
            <person name="Wu L."/>
            <person name="Ma J."/>
        </authorList>
    </citation>
    <scope>NUCLEOTIDE SEQUENCE [LARGE SCALE GENOMIC DNA]</scope>
    <source>
        <strain evidence="3">CGMCC 1.16060</strain>
    </source>
</reference>
<organism evidence="2 3">
    <name type="scientific">Flavobacterium limi</name>
    <dbReference type="NCBI Taxonomy" id="2045105"/>
    <lineage>
        <taxon>Bacteria</taxon>
        <taxon>Pseudomonadati</taxon>
        <taxon>Bacteroidota</taxon>
        <taxon>Flavobacteriia</taxon>
        <taxon>Flavobacteriales</taxon>
        <taxon>Flavobacteriaceae</taxon>
        <taxon>Flavobacterium</taxon>
    </lineage>
</organism>
<gene>
    <name evidence="2" type="ORF">GCM10011518_13900</name>
</gene>
<keyword evidence="3" id="KW-1185">Reference proteome</keyword>
<keyword evidence="1" id="KW-1133">Transmembrane helix</keyword>
<evidence type="ECO:0000256" key="1">
    <source>
        <dbReference type="SAM" id="Phobius"/>
    </source>
</evidence>
<feature type="transmembrane region" description="Helical" evidence="1">
    <location>
        <begin position="74"/>
        <end position="94"/>
    </location>
</feature>
<feature type="transmembrane region" description="Helical" evidence="1">
    <location>
        <begin position="181"/>
        <end position="205"/>
    </location>
</feature>
<evidence type="ECO:0000313" key="2">
    <source>
        <dbReference type="EMBL" id="GGF05903.1"/>
    </source>
</evidence>
<feature type="transmembrane region" description="Helical" evidence="1">
    <location>
        <begin position="36"/>
        <end position="62"/>
    </location>
</feature>
<feature type="transmembrane region" description="Helical" evidence="1">
    <location>
        <begin position="130"/>
        <end position="157"/>
    </location>
</feature>
<name>A0ABQ1TX97_9FLAO</name>